<dbReference type="InterPro" id="IPR032675">
    <property type="entry name" value="LRR_dom_sf"/>
</dbReference>
<proteinExistence type="predicted"/>
<evidence type="ECO:0000313" key="2">
    <source>
        <dbReference type="Proteomes" id="UP001362999"/>
    </source>
</evidence>
<gene>
    <name evidence="1" type="ORF">R3P38DRAFT_3075206</name>
</gene>
<comment type="caution">
    <text evidence="1">The sequence shown here is derived from an EMBL/GenBank/DDBJ whole genome shotgun (WGS) entry which is preliminary data.</text>
</comment>
<dbReference type="Gene3D" id="3.80.10.10">
    <property type="entry name" value="Ribonuclease Inhibitor"/>
    <property type="match status" value="1"/>
</dbReference>
<organism evidence="1 2">
    <name type="scientific">Favolaschia claudopus</name>
    <dbReference type="NCBI Taxonomy" id="2862362"/>
    <lineage>
        <taxon>Eukaryota</taxon>
        <taxon>Fungi</taxon>
        <taxon>Dikarya</taxon>
        <taxon>Basidiomycota</taxon>
        <taxon>Agaricomycotina</taxon>
        <taxon>Agaricomycetes</taxon>
        <taxon>Agaricomycetidae</taxon>
        <taxon>Agaricales</taxon>
        <taxon>Marasmiineae</taxon>
        <taxon>Mycenaceae</taxon>
        <taxon>Favolaschia</taxon>
    </lineage>
</organism>
<name>A0AAV9ZYS2_9AGAR</name>
<dbReference type="Proteomes" id="UP001362999">
    <property type="component" value="Unassembled WGS sequence"/>
</dbReference>
<protein>
    <submittedName>
        <fullName evidence="1">Uncharacterized protein</fullName>
    </submittedName>
</protein>
<dbReference type="AlphaFoldDB" id="A0AAV9ZYS2"/>
<accession>A0AAV9ZYS2</accession>
<keyword evidence="2" id="KW-1185">Reference proteome</keyword>
<dbReference type="SUPFAM" id="SSF52047">
    <property type="entry name" value="RNI-like"/>
    <property type="match status" value="1"/>
</dbReference>
<sequence length="290" mass="33138">MSMAQEIELPIFPPDLEREIFETSALLHPVSIPKLMLVACRARDCPLCGIYAFSIKEFRVALDPYPLFTWDILLRAMRSKPASFFHSSVRNLCILDQDAPGSSAREFLSLCTGVTNLSIWGRSLPPTHYAHLRPHRLTSFAMDLNHIISPTHEFFSRLTHLEARNFPFPTEWPEFIDHLSRLPSLTHFSVYSTSQTDLQQVLDACSGLRVVILLYCREAPSISDRRFVALKGGSELAEWQMGAYTGEDYWSFGEEVIAKRPPGPVNEYRIFEYVSSIRNPGMRLREGDRL</sequence>
<evidence type="ECO:0000313" key="1">
    <source>
        <dbReference type="EMBL" id="KAK6995819.1"/>
    </source>
</evidence>
<dbReference type="EMBL" id="JAWWNJ010000101">
    <property type="protein sequence ID" value="KAK6995819.1"/>
    <property type="molecule type" value="Genomic_DNA"/>
</dbReference>
<reference evidence="1 2" key="1">
    <citation type="journal article" date="2024" name="J Genomics">
        <title>Draft genome sequencing and assembly of Favolaschia claudopus CIRM-BRFM 2984 isolated from oak limbs.</title>
        <authorList>
            <person name="Navarro D."/>
            <person name="Drula E."/>
            <person name="Chaduli D."/>
            <person name="Cazenave R."/>
            <person name="Ahrendt S."/>
            <person name="Wang J."/>
            <person name="Lipzen A."/>
            <person name="Daum C."/>
            <person name="Barry K."/>
            <person name="Grigoriev I.V."/>
            <person name="Favel A."/>
            <person name="Rosso M.N."/>
            <person name="Martin F."/>
        </authorList>
    </citation>
    <scope>NUCLEOTIDE SEQUENCE [LARGE SCALE GENOMIC DNA]</scope>
    <source>
        <strain evidence="1 2">CIRM-BRFM 2984</strain>
    </source>
</reference>